<evidence type="ECO:0000313" key="1">
    <source>
        <dbReference type="EMBL" id="RIH88020.1"/>
    </source>
</evidence>
<sequence length="176" mass="18697">MGVLLTPGFLEAEAALALEVGRLLGWERFTLARGRTSLEGSAGAVWTPRYTFAARPQLDVLVVPGGGNMRKLGRDAAHQAWLAEVWEGLRAALGGANAALFWLEAGYLSSRPAAHPAAHAALRAAALEPVASPYLWQGKLCTTQGYLTLVEALLDWAGFSEEARGHLGLGGRPKAR</sequence>
<dbReference type="EMBL" id="QWKZ01000016">
    <property type="protein sequence ID" value="RIH88020.1"/>
    <property type="molecule type" value="Genomic_DNA"/>
</dbReference>
<accession>A0A399EWM1</accession>
<dbReference type="SUPFAM" id="SSF52317">
    <property type="entry name" value="Class I glutamine amidotransferase-like"/>
    <property type="match status" value="1"/>
</dbReference>
<dbReference type="AlphaFoldDB" id="A0A399EWM1"/>
<name>A0A399EWM1_9DEIN</name>
<keyword evidence="2" id="KW-1185">Reference proteome</keyword>
<evidence type="ECO:0008006" key="3">
    <source>
        <dbReference type="Google" id="ProtNLM"/>
    </source>
</evidence>
<protein>
    <recommendedName>
        <fullName evidence="3">DJ-1/PfpI family protein</fullName>
    </recommendedName>
</protein>
<dbReference type="InterPro" id="IPR029062">
    <property type="entry name" value="Class_I_gatase-like"/>
</dbReference>
<evidence type="ECO:0000313" key="2">
    <source>
        <dbReference type="Proteomes" id="UP000265800"/>
    </source>
</evidence>
<gene>
    <name evidence="1" type="ORF">Mlute_00742</name>
</gene>
<reference evidence="1 2" key="1">
    <citation type="submission" date="2018-08" db="EMBL/GenBank/DDBJ databases">
        <title>Meiothermus luteus KCTC 52599 genome sequencing project.</title>
        <authorList>
            <person name="Da Costa M.S."/>
            <person name="Albuquerque L."/>
            <person name="Raposo P."/>
            <person name="Froufe H.J.C."/>
            <person name="Barroso C.S."/>
            <person name="Egas C."/>
        </authorList>
    </citation>
    <scope>NUCLEOTIDE SEQUENCE [LARGE SCALE GENOMIC DNA]</scope>
    <source>
        <strain evidence="1 2">KCTC 52599</strain>
    </source>
</reference>
<comment type="caution">
    <text evidence="1">The sequence shown here is derived from an EMBL/GenBank/DDBJ whole genome shotgun (WGS) entry which is preliminary data.</text>
</comment>
<dbReference type="Gene3D" id="3.40.50.880">
    <property type="match status" value="1"/>
</dbReference>
<dbReference type="Proteomes" id="UP000265800">
    <property type="component" value="Unassembled WGS sequence"/>
</dbReference>
<organism evidence="1 2">
    <name type="scientific">Meiothermus luteus</name>
    <dbReference type="NCBI Taxonomy" id="2026184"/>
    <lineage>
        <taxon>Bacteria</taxon>
        <taxon>Thermotogati</taxon>
        <taxon>Deinococcota</taxon>
        <taxon>Deinococci</taxon>
        <taxon>Thermales</taxon>
        <taxon>Thermaceae</taxon>
        <taxon>Meiothermus</taxon>
    </lineage>
</organism>
<proteinExistence type="predicted"/>